<evidence type="ECO:0000256" key="1">
    <source>
        <dbReference type="SAM" id="Coils"/>
    </source>
</evidence>
<sequence length="142" mass="16321">EKSSISCNGKCGAVVHNTCIPSKTRSKREWMCDICKGDKNSVSSIKTSATSITKDFLISTLNAFKSEVFSELHSYSKEFKEFKASLEFFSGKMDVANDLMKEMKEELKSAKEETRRLHEENEKLRNTVEDLEVRMRDIEQYS</sequence>
<name>A0A1B6JJJ8_9HEMI</name>
<dbReference type="Gene3D" id="3.30.40.10">
    <property type="entry name" value="Zinc/RING finger domain, C3HC4 (zinc finger)"/>
    <property type="match status" value="1"/>
</dbReference>
<dbReference type="InterPro" id="IPR011011">
    <property type="entry name" value="Znf_FYVE_PHD"/>
</dbReference>
<dbReference type="AlphaFoldDB" id="A0A1B6JJJ8"/>
<protein>
    <submittedName>
        <fullName evidence="2">Uncharacterized protein</fullName>
    </submittedName>
</protein>
<evidence type="ECO:0000313" key="2">
    <source>
        <dbReference type="EMBL" id="JAS99103.1"/>
    </source>
</evidence>
<reference evidence="2" key="1">
    <citation type="submission" date="2015-11" db="EMBL/GenBank/DDBJ databases">
        <title>De novo transcriptome assembly of four potential Pierce s Disease insect vectors from Arizona vineyards.</title>
        <authorList>
            <person name="Tassone E.E."/>
        </authorList>
    </citation>
    <scope>NUCLEOTIDE SEQUENCE</scope>
</reference>
<feature type="non-terminal residue" evidence="2">
    <location>
        <position position="142"/>
    </location>
</feature>
<feature type="non-terminal residue" evidence="2">
    <location>
        <position position="1"/>
    </location>
</feature>
<proteinExistence type="predicted"/>
<dbReference type="InterPro" id="IPR013083">
    <property type="entry name" value="Znf_RING/FYVE/PHD"/>
</dbReference>
<accession>A0A1B6JJJ8</accession>
<gene>
    <name evidence="2" type="ORF">g.57631</name>
</gene>
<keyword evidence="1" id="KW-0175">Coiled coil</keyword>
<organism evidence="2">
    <name type="scientific">Homalodisca liturata</name>
    <dbReference type="NCBI Taxonomy" id="320908"/>
    <lineage>
        <taxon>Eukaryota</taxon>
        <taxon>Metazoa</taxon>
        <taxon>Ecdysozoa</taxon>
        <taxon>Arthropoda</taxon>
        <taxon>Hexapoda</taxon>
        <taxon>Insecta</taxon>
        <taxon>Pterygota</taxon>
        <taxon>Neoptera</taxon>
        <taxon>Paraneoptera</taxon>
        <taxon>Hemiptera</taxon>
        <taxon>Auchenorrhyncha</taxon>
        <taxon>Membracoidea</taxon>
        <taxon>Cicadellidae</taxon>
        <taxon>Cicadellinae</taxon>
        <taxon>Proconiini</taxon>
        <taxon>Homalodisca</taxon>
    </lineage>
</organism>
<dbReference type="EMBL" id="GECU01008603">
    <property type="protein sequence ID" value="JAS99103.1"/>
    <property type="molecule type" value="Transcribed_RNA"/>
</dbReference>
<feature type="coiled-coil region" evidence="1">
    <location>
        <begin position="86"/>
        <end position="141"/>
    </location>
</feature>
<dbReference type="SUPFAM" id="SSF57903">
    <property type="entry name" value="FYVE/PHD zinc finger"/>
    <property type="match status" value="1"/>
</dbReference>